<reference evidence="1 2" key="1">
    <citation type="submission" date="2015-09" db="EMBL/GenBank/DDBJ databases">
        <title>Genome sequencing project for genomic taxonomy and phylogenomics of Bacillus-like bacteria.</title>
        <authorList>
            <person name="Liu B."/>
            <person name="Wang J."/>
            <person name="Zhu Y."/>
            <person name="Liu G."/>
            <person name="Chen Q."/>
            <person name="Chen Z."/>
            <person name="Lan J."/>
            <person name="Che J."/>
            <person name="Ge C."/>
            <person name="Shi H."/>
            <person name="Pan Z."/>
            <person name="Liu X."/>
        </authorList>
    </citation>
    <scope>NUCLEOTIDE SEQUENCE [LARGE SCALE GENOMIC DNA]</scope>
    <source>
        <strain evidence="1 2">DSM 8552</strain>
    </source>
</reference>
<keyword evidence="2" id="KW-1185">Reference proteome</keyword>
<comment type="caution">
    <text evidence="1">The sequence shown here is derived from an EMBL/GenBank/DDBJ whole genome shotgun (WGS) entry which is preliminary data.</text>
</comment>
<gene>
    <name evidence="1" type="ORF">AN963_18285</name>
</gene>
<dbReference type="Gene3D" id="3.20.20.60">
    <property type="entry name" value="Phosphoenolpyruvate-binding domains"/>
    <property type="match status" value="1"/>
</dbReference>
<dbReference type="EMBL" id="LJJB01000010">
    <property type="protein sequence ID" value="KQL46844.1"/>
    <property type="molecule type" value="Genomic_DNA"/>
</dbReference>
<proteinExistence type="predicted"/>
<dbReference type="InterPro" id="IPR040442">
    <property type="entry name" value="Pyrv_kinase-like_dom_sf"/>
</dbReference>
<sequence>MTTFQQFHALHHTDDLLFMGNAWDIPSARALEKGGFKAIGTTSWGIAHSLGFTDGEKIDFDLHLAVIKGIVEHVQIPVSADIEAGYGENAPAIIENVLRTANVGVAGINLEDSLKHQAGLRDITQHGDLLHKIRTALDNSGFHDFYINARIDTYFQKEDPLAETIDRAKCYVESGASGIFVPGVKDEADIRAIVAQVNAPLNVLPLPGLTDGKLLRKWGVKRLSFGNAMYDKMVAYLDSHAALLFEATDTASLYESDRS</sequence>
<dbReference type="InterPro" id="IPR015813">
    <property type="entry name" value="Pyrv/PenolPyrv_kinase-like_dom"/>
</dbReference>
<dbReference type="Pfam" id="PF13714">
    <property type="entry name" value="PEP_mutase"/>
    <property type="match status" value="1"/>
</dbReference>
<dbReference type="PANTHER" id="PTHR42905">
    <property type="entry name" value="PHOSPHOENOLPYRUVATE CARBOXYLASE"/>
    <property type="match status" value="1"/>
</dbReference>
<evidence type="ECO:0000313" key="1">
    <source>
        <dbReference type="EMBL" id="KQL46844.1"/>
    </source>
</evidence>
<evidence type="ECO:0000313" key="2">
    <source>
        <dbReference type="Proteomes" id="UP000051063"/>
    </source>
</evidence>
<dbReference type="PANTHER" id="PTHR42905:SF16">
    <property type="entry name" value="CARBOXYPHOSPHONOENOLPYRUVATE PHOSPHONOMUTASE-LIKE PROTEIN (AFU_ORTHOLOGUE AFUA_5G07230)"/>
    <property type="match status" value="1"/>
</dbReference>
<dbReference type="RefSeq" id="WP_055745944.1">
    <property type="nucleotide sequence ID" value="NZ_LJJB01000010.1"/>
</dbReference>
<dbReference type="CDD" id="cd00377">
    <property type="entry name" value="ICL_PEPM"/>
    <property type="match status" value="1"/>
</dbReference>
<dbReference type="SUPFAM" id="SSF51621">
    <property type="entry name" value="Phosphoenolpyruvate/pyruvate domain"/>
    <property type="match status" value="1"/>
</dbReference>
<dbReference type="InterPro" id="IPR039556">
    <property type="entry name" value="ICL/PEPM"/>
</dbReference>
<accession>A0ABR5N8V9</accession>
<organism evidence="1 2">
    <name type="scientific">Brevibacillus choshinensis</name>
    <dbReference type="NCBI Taxonomy" id="54911"/>
    <lineage>
        <taxon>Bacteria</taxon>
        <taxon>Bacillati</taxon>
        <taxon>Bacillota</taxon>
        <taxon>Bacilli</taxon>
        <taxon>Bacillales</taxon>
        <taxon>Paenibacillaceae</taxon>
        <taxon>Brevibacillus</taxon>
    </lineage>
</organism>
<name>A0ABR5N8V9_BRECH</name>
<dbReference type="Proteomes" id="UP000051063">
    <property type="component" value="Unassembled WGS sequence"/>
</dbReference>
<protein>
    <submittedName>
        <fullName evidence="1">Carboxyphosphonoenolpyruvate phosphonomutase</fullName>
    </submittedName>
</protein>